<dbReference type="EMBL" id="JAGYWB010000006">
    <property type="protein sequence ID" value="KAI0519903.1"/>
    <property type="molecule type" value="Genomic_DNA"/>
</dbReference>
<accession>A0A8T3BWN0</accession>
<dbReference type="Proteomes" id="UP000829196">
    <property type="component" value="Unassembled WGS sequence"/>
</dbReference>
<keyword evidence="2" id="KW-1185">Reference proteome</keyword>
<dbReference type="AlphaFoldDB" id="A0A8T3BWN0"/>
<evidence type="ECO:0000313" key="1">
    <source>
        <dbReference type="EMBL" id="KAI0519903.1"/>
    </source>
</evidence>
<protein>
    <submittedName>
        <fullName evidence="1">Uncharacterized protein</fullName>
    </submittedName>
</protein>
<comment type="caution">
    <text evidence="1">The sequence shown here is derived from an EMBL/GenBank/DDBJ whole genome shotgun (WGS) entry which is preliminary data.</text>
</comment>
<organism evidence="1 2">
    <name type="scientific">Dendrobium nobile</name>
    <name type="common">Orchid</name>
    <dbReference type="NCBI Taxonomy" id="94219"/>
    <lineage>
        <taxon>Eukaryota</taxon>
        <taxon>Viridiplantae</taxon>
        <taxon>Streptophyta</taxon>
        <taxon>Embryophyta</taxon>
        <taxon>Tracheophyta</taxon>
        <taxon>Spermatophyta</taxon>
        <taxon>Magnoliopsida</taxon>
        <taxon>Liliopsida</taxon>
        <taxon>Asparagales</taxon>
        <taxon>Orchidaceae</taxon>
        <taxon>Epidendroideae</taxon>
        <taxon>Malaxideae</taxon>
        <taxon>Dendrobiinae</taxon>
        <taxon>Dendrobium</taxon>
    </lineage>
</organism>
<reference evidence="1" key="1">
    <citation type="journal article" date="2022" name="Front. Genet.">
        <title>Chromosome-Scale Assembly of the Dendrobium nobile Genome Provides Insights Into the Molecular Mechanism of the Biosynthesis of the Medicinal Active Ingredient of Dendrobium.</title>
        <authorList>
            <person name="Xu Q."/>
            <person name="Niu S.-C."/>
            <person name="Li K.-L."/>
            <person name="Zheng P.-J."/>
            <person name="Zhang X.-J."/>
            <person name="Jia Y."/>
            <person name="Liu Y."/>
            <person name="Niu Y.-X."/>
            <person name="Yu L.-H."/>
            <person name="Chen D.-F."/>
            <person name="Zhang G.-Q."/>
        </authorList>
    </citation>
    <scope>NUCLEOTIDE SEQUENCE</scope>
    <source>
        <tissue evidence="1">Leaf</tissue>
    </source>
</reference>
<gene>
    <name evidence="1" type="ORF">KFK09_007364</name>
</gene>
<sequence>MARAHILLLFSMEVAPPQLIRVSKNDRPLVMRLETIVEEDVNAVESFSSPASGEKSASDRRLLKIFYFGSYE</sequence>
<proteinExistence type="predicted"/>
<evidence type="ECO:0000313" key="2">
    <source>
        <dbReference type="Proteomes" id="UP000829196"/>
    </source>
</evidence>
<name>A0A8T3BWN0_DENNO</name>